<name>A0AAV0TF30_HYABA</name>
<gene>
    <name evidence="3" type="ORF">HBR001_LOCUS2502</name>
</gene>
<feature type="signal peptide" evidence="2">
    <location>
        <begin position="1"/>
        <end position="20"/>
    </location>
</feature>
<dbReference type="EMBL" id="CANTFL010000332">
    <property type="protein sequence ID" value="CAI5720929.1"/>
    <property type="molecule type" value="Genomic_DNA"/>
</dbReference>
<proteinExistence type="predicted"/>
<feature type="region of interest" description="Disordered" evidence="1">
    <location>
        <begin position="18"/>
        <end position="70"/>
    </location>
</feature>
<evidence type="ECO:0000313" key="3">
    <source>
        <dbReference type="EMBL" id="CAI5720929.1"/>
    </source>
</evidence>
<protein>
    <recommendedName>
        <fullName evidence="5">RxLR effector candidate protein</fullName>
    </recommendedName>
</protein>
<organism evidence="3 4">
    <name type="scientific">Hyaloperonospora brassicae</name>
    <name type="common">Brassica downy mildew</name>
    <name type="synonym">Peronospora brassicae</name>
    <dbReference type="NCBI Taxonomy" id="162125"/>
    <lineage>
        <taxon>Eukaryota</taxon>
        <taxon>Sar</taxon>
        <taxon>Stramenopiles</taxon>
        <taxon>Oomycota</taxon>
        <taxon>Peronosporomycetes</taxon>
        <taxon>Peronosporales</taxon>
        <taxon>Peronosporaceae</taxon>
        <taxon>Hyaloperonospora</taxon>
    </lineage>
</organism>
<feature type="compositionally biased region" description="Basic and acidic residues" evidence="1">
    <location>
        <begin position="39"/>
        <end position="50"/>
    </location>
</feature>
<sequence>MRRLCIVAAALGGLLTESSAGPLADNHQTSPTATKLRQLRHDEAKSDQRRLVQSHGSVEHMTASDAPRLSTPYETDRMLHKGEDRGYLSDVMVKDIIAKDTAAKLHPWRVFGRLNLDKADLDLDIFKVWMEYIRVHPKSEEIKEAMQYLKMSHGSTDVVKMLLPDHKAVNSVVYESLQSAISEVLLHEPSQLYGLFLQNEVSPADAFGLLGLEAEDALAKSPEAAVFWLKFVLDAEWTTSKEPPVWNLALNPDFLFPRQAVDRLVKGKRQEDLVKFVEMAKKHKDLRESSLFLWLNFHKPEVPKGLQPAKHED</sequence>
<dbReference type="AlphaFoldDB" id="A0AAV0TF30"/>
<reference evidence="3" key="1">
    <citation type="submission" date="2022-12" db="EMBL/GenBank/DDBJ databases">
        <authorList>
            <person name="Webb A."/>
        </authorList>
    </citation>
    <scope>NUCLEOTIDE SEQUENCE</scope>
    <source>
        <strain evidence="3">Hp1</strain>
    </source>
</reference>
<keyword evidence="4" id="KW-1185">Reference proteome</keyword>
<feature type="compositionally biased region" description="Polar residues" evidence="1">
    <location>
        <begin position="26"/>
        <end position="35"/>
    </location>
</feature>
<comment type="caution">
    <text evidence="3">The sequence shown here is derived from an EMBL/GenBank/DDBJ whole genome shotgun (WGS) entry which is preliminary data.</text>
</comment>
<dbReference type="Proteomes" id="UP001162031">
    <property type="component" value="Unassembled WGS sequence"/>
</dbReference>
<evidence type="ECO:0000256" key="1">
    <source>
        <dbReference type="SAM" id="MobiDB-lite"/>
    </source>
</evidence>
<evidence type="ECO:0008006" key="5">
    <source>
        <dbReference type="Google" id="ProtNLM"/>
    </source>
</evidence>
<evidence type="ECO:0000256" key="2">
    <source>
        <dbReference type="SAM" id="SignalP"/>
    </source>
</evidence>
<keyword evidence="2" id="KW-0732">Signal</keyword>
<evidence type="ECO:0000313" key="4">
    <source>
        <dbReference type="Proteomes" id="UP001162031"/>
    </source>
</evidence>
<accession>A0AAV0TF30</accession>
<feature type="chain" id="PRO_5043987338" description="RxLR effector candidate protein" evidence="2">
    <location>
        <begin position="21"/>
        <end position="313"/>
    </location>
</feature>